<dbReference type="Pfam" id="PF01281">
    <property type="entry name" value="Ribosomal_L9_N"/>
    <property type="match status" value="1"/>
</dbReference>
<dbReference type="HAMAP" id="MF_00503">
    <property type="entry name" value="Ribosomal_bL9"/>
    <property type="match status" value="1"/>
</dbReference>
<name>A0A3B6VJ78_BRAPL</name>
<reference evidence="9 10" key="1">
    <citation type="journal article" date="2013" name="Genome Announc.">
        <title>Complete Genome Sequence of the Porcine Strain Brachyspira pilosicoli P43/6/78(T.).</title>
        <authorList>
            <person name="Lin C."/>
            <person name="den Bakker H.C."/>
            <person name="Suzuki H."/>
            <person name="Lefebure T."/>
            <person name="Ponnala L."/>
            <person name="Sun Q."/>
            <person name="Stanhope M.J."/>
            <person name="Wiedmann M."/>
            <person name="Duhamel G.E."/>
        </authorList>
    </citation>
    <scope>NUCLEOTIDE SEQUENCE [LARGE SCALE GENOMIC DNA]</scope>
    <source>
        <strain evidence="9 10">P43/6/78</strain>
    </source>
</reference>
<dbReference type="InterPro" id="IPR036935">
    <property type="entry name" value="Ribosomal_bL9_N_sf"/>
</dbReference>
<dbReference type="GO" id="GO:0019843">
    <property type="term" value="F:rRNA binding"/>
    <property type="evidence" value="ECO:0007669"/>
    <property type="project" value="UniProtKB-UniRule"/>
</dbReference>
<keyword evidence="10" id="KW-1185">Reference proteome</keyword>
<evidence type="ECO:0000256" key="3">
    <source>
        <dbReference type="ARBA" id="ARBA00022884"/>
    </source>
</evidence>
<dbReference type="NCBIfam" id="TIGR00158">
    <property type="entry name" value="L9"/>
    <property type="match status" value="1"/>
</dbReference>
<proteinExistence type="inferred from homology"/>
<feature type="domain" description="Ribosomal protein L9" evidence="8">
    <location>
        <begin position="13"/>
        <end position="40"/>
    </location>
</feature>
<dbReference type="Pfam" id="PF03948">
    <property type="entry name" value="Ribosomal_L9_C"/>
    <property type="match status" value="1"/>
</dbReference>
<dbReference type="GO" id="GO:0003735">
    <property type="term" value="F:structural constituent of ribosome"/>
    <property type="evidence" value="ECO:0007669"/>
    <property type="project" value="InterPro"/>
</dbReference>
<keyword evidence="2 7" id="KW-0699">rRNA-binding</keyword>
<dbReference type="GO" id="GO:1990904">
    <property type="term" value="C:ribonucleoprotein complex"/>
    <property type="evidence" value="ECO:0007669"/>
    <property type="project" value="UniProtKB-KW"/>
</dbReference>
<evidence type="ECO:0000313" key="9">
    <source>
        <dbReference type="EMBL" id="AGA65991.1"/>
    </source>
</evidence>
<dbReference type="InterPro" id="IPR009027">
    <property type="entry name" value="Ribosomal_bL9/RNase_H1_N"/>
</dbReference>
<sequence>MEIILKKDFISLGYEGDICKVKNGYARNFLIPRGIAVVKNAANLKTLAQMQKSLEKKRAKRKMEAEILKGKIVDISVIIPAKVADNGKLYGSVSQQTIVDALKEKEIDINKRDVHMEKHIKELGEYDVEIKLYHSVNANIKIKVVNIDSVDNATNVEANAENTEALNTTEENN</sequence>
<dbReference type="Gene3D" id="3.40.5.10">
    <property type="entry name" value="Ribosomal protein L9, N-terminal domain"/>
    <property type="match status" value="1"/>
</dbReference>
<evidence type="ECO:0000256" key="1">
    <source>
        <dbReference type="ARBA" id="ARBA00010605"/>
    </source>
</evidence>
<gene>
    <name evidence="7" type="primary">rplI</name>
    <name evidence="9" type="ORF">BPP43_03475</name>
</gene>
<evidence type="ECO:0000256" key="2">
    <source>
        <dbReference type="ARBA" id="ARBA00022730"/>
    </source>
</evidence>
<evidence type="ECO:0000256" key="5">
    <source>
        <dbReference type="ARBA" id="ARBA00023274"/>
    </source>
</evidence>
<dbReference type="InterPro" id="IPR036791">
    <property type="entry name" value="Ribosomal_bL9_C_sf"/>
</dbReference>
<dbReference type="SUPFAM" id="SSF55658">
    <property type="entry name" value="L9 N-domain-like"/>
    <property type="match status" value="1"/>
</dbReference>
<evidence type="ECO:0000256" key="4">
    <source>
        <dbReference type="ARBA" id="ARBA00022980"/>
    </source>
</evidence>
<dbReference type="KEGG" id="bpip:BPP43_03475"/>
<dbReference type="Proteomes" id="UP000010793">
    <property type="component" value="Chromosome"/>
</dbReference>
<evidence type="ECO:0000256" key="7">
    <source>
        <dbReference type="HAMAP-Rule" id="MF_00503"/>
    </source>
</evidence>
<accession>A0A3B6VJ78</accession>
<dbReference type="GO" id="GO:0006412">
    <property type="term" value="P:translation"/>
    <property type="evidence" value="ECO:0007669"/>
    <property type="project" value="UniProtKB-UniRule"/>
</dbReference>
<organism evidence="9 10">
    <name type="scientific">Brachyspira pilosicoli P43/6/78</name>
    <dbReference type="NCBI Taxonomy" id="1042417"/>
    <lineage>
        <taxon>Bacteria</taxon>
        <taxon>Pseudomonadati</taxon>
        <taxon>Spirochaetota</taxon>
        <taxon>Spirochaetia</taxon>
        <taxon>Brachyspirales</taxon>
        <taxon>Brachyspiraceae</taxon>
        <taxon>Brachyspira</taxon>
    </lineage>
</organism>
<dbReference type="PANTHER" id="PTHR21368">
    <property type="entry name" value="50S RIBOSOMAL PROTEIN L9"/>
    <property type="match status" value="1"/>
</dbReference>
<keyword evidence="4 7" id="KW-0689">Ribosomal protein</keyword>
<dbReference type="AlphaFoldDB" id="A0A3B6VJ78"/>
<dbReference type="GeneID" id="56440821"/>
<dbReference type="InterPro" id="IPR000244">
    <property type="entry name" value="Ribosomal_bL9"/>
</dbReference>
<comment type="function">
    <text evidence="7">Binds to the 23S rRNA.</text>
</comment>
<dbReference type="PROSITE" id="PS00651">
    <property type="entry name" value="RIBOSOMAL_L9"/>
    <property type="match status" value="1"/>
</dbReference>
<keyword evidence="3 7" id="KW-0694">RNA-binding</keyword>
<dbReference type="InterPro" id="IPR020070">
    <property type="entry name" value="Ribosomal_bL9_N"/>
</dbReference>
<dbReference type="SUPFAM" id="SSF55653">
    <property type="entry name" value="Ribosomal protein L9 C-domain"/>
    <property type="match status" value="1"/>
</dbReference>
<evidence type="ECO:0000256" key="6">
    <source>
        <dbReference type="ARBA" id="ARBA00035292"/>
    </source>
</evidence>
<protein>
    <recommendedName>
        <fullName evidence="6 7">Large ribosomal subunit protein bL9</fullName>
    </recommendedName>
</protein>
<dbReference type="RefSeq" id="WP_013245197.1">
    <property type="nucleotide sequence ID" value="NC_019908.1"/>
</dbReference>
<dbReference type="InterPro" id="IPR020594">
    <property type="entry name" value="Ribosomal_bL9_bac/chp"/>
</dbReference>
<dbReference type="GO" id="GO:0005840">
    <property type="term" value="C:ribosome"/>
    <property type="evidence" value="ECO:0007669"/>
    <property type="project" value="UniProtKB-KW"/>
</dbReference>
<dbReference type="InterPro" id="IPR020069">
    <property type="entry name" value="Ribosomal_bL9_C"/>
</dbReference>
<keyword evidence="5 7" id="KW-0687">Ribonucleoprotein</keyword>
<evidence type="ECO:0000259" key="8">
    <source>
        <dbReference type="PROSITE" id="PS00651"/>
    </source>
</evidence>
<evidence type="ECO:0000313" key="10">
    <source>
        <dbReference type="Proteomes" id="UP000010793"/>
    </source>
</evidence>
<comment type="similarity">
    <text evidence="1 7">Belongs to the bacterial ribosomal protein bL9 family.</text>
</comment>
<dbReference type="EMBL" id="CP002873">
    <property type="protein sequence ID" value="AGA65991.1"/>
    <property type="molecule type" value="Genomic_DNA"/>
</dbReference>
<dbReference type="Gene3D" id="3.10.430.100">
    <property type="entry name" value="Ribosomal protein L9, C-terminal domain"/>
    <property type="match status" value="1"/>
</dbReference>